<accession>A0A8D1V9M8</accession>
<name>A0A8D1V9M8_PIG</name>
<protein>
    <submittedName>
        <fullName evidence="2">Uncharacterized protein</fullName>
    </submittedName>
</protein>
<dbReference type="Proteomes" id="UP000694722">
    <property type="component" value="Unplaced"/>
</dbReference>
<dbReference type="Ensembl" id="ENSSSCT00060048775.1">
    <property type="protein sequence ID" value="ENSSSCP00060020877.1"/>
    <property type="gene ID" value="ENSSSCG00060036004.1"/>
</dbReference>
<evidence type="ECO:0000313" key="2">
    <source>
        <dbReference type="Ensembl" id="ENSSSCP00060020877.1"/>
    </source>
</evidence>
<reference evidence="2" key="1">
    <citation type="submission" date="2025-05" db="UniProtKB">
        <authorList>
            <consortium name="Ensembl"/>
        </authorList>
    </citation>
    <scope>IDENTIFICATION</scope>
</reference>
<proteinExistence type="predicted"/>
<sequence length="107" mass="11125">MWATCCNWFCLDGQPEEAPPPQGARTQAYSNPGYSSFPSPTGSEPSCKACGAHFASMSRKVSGGHCGPRPLVTSADPSLGPAPAFASGSPDPCFHKSLIKQKQSIPA</sequence>
<feature type="compositionally biased region" description="Polar residues" evidence="1">
    <location>
        <begin position="24"/>
        <end position="37"/>
    </location>
</feature>
<evidence type="ECO:0000313" key="3">
    <source>
        <dbReference type="Proteomes" id="UP000694723"/>
    </source>
</evidence>
<dbReference type="AlphaFoldDB" id="A0A8D1V9M8"/>
<dbReference type="Ensembl" id="ENSSSCT00040001146.1">
    <property type="protein sequence ID" value="ENSSSCP00040000275.1"/>
    <property type="gene ID" value="ENSSSCG00040000997.1"/>
</dbReference>
<feature type="region of interest" description="Disordered" evidence="1">
    <location>
        <begin position="17"/>
        <end position="37"/>
    </location>
</feature>
<organism evidence="2 3">
    <name type="scientific">Sus scrofa</name>
    <name type="common">Pig</name>
    <dbReference type="NCBI Taxonomy" id="9823"/>
    <lineage>
        <taxon>Eukaryota</taxon>
        <taxon>Metazoa</taxon>
        <taxon>Chordata</taxon>
        <taxon>Craniata</taxon>
        <taxon>Vertebrata</taxon>
        <taxon>Euteleostomi</taxon>
        <taxon>Mammalia</taxon>
        <taxon>Eutheria</taxon>
        <taxon>Laurasiatheria</taxon>
        <taxon>Artiodactyla</taxon>
        <taxon>Suina</taxon>
        <taxon>Suidae</taxon>
        <taxon>Sus</taxon>
    </lineage>
</organism>
<dbReference type="Proteomes" id="UP000694723">
    <property type="component" value="Unplaced"/>
</dbReference>
<evidence type="ECO:0000256" key="1">
    <source>
        <dbReference type="SAM" id="MobiDB-lite"/>
    </source>
</evidence>